<dbReference type="RefSeq" id="WP_066621679.1">
    <property type="nucleotide sequence ID" value="NZ_JBHSYQ010000004.1"/>
</dbReference>
<proteinExistence type="predicted"/>
<gene>
    <name evidence="1" type="ORF">ACFQHR_10580</name>
</gene>
<dbReference type="InterPro" id="IPR011855">
    <property type="entry name" value="Phgtail_TP901_1"/>
</dbReference>
<organism evidence="1 2">
    <name type="scientific">Rufibacter roseus</name>
    <dbReference type="NCBI Taxonomy" id="1567108"/>
    <lineage>
        <taxon>Bacteria</taxon>
        <taxon>Pseudomonadati</taxon>
        <taxon>Bacteroidota</taxon>
        <taxon>Cytophagia</taxon>
        <taxon>Cytophagales</taxon>
        <taxon>Hymenobacteraceae</taxon>
        <taxon>Rufibacter</taxon>
    </lineage>
</organism>
<keyword evidence="2" id="KW-1185">Reference proteome</keyword>
<reference evidence="2" key="1">
    <citation type="journal article" date="2019" name="Int. J. Syst. Evol. Microbiol.">
        <title>The Global Catalogue of Microorganisms (GCM) 10K type strain sequencing project: providing services to taxonomists for standard genome sequencing and annotation.</title>
        <authorList>
            <consortium name="The Broad Institute Genomics Platform"/>
            <consortium name="The Broad Institute Genome Sequencing Center for Infectious Disease"/>
            <person name="Wu L."/>
            <person name="Ma J."/>
        </authorList>
    </citation>
    <scope>NUCLEOTIDE SEQUENCE [LARGE SCALE GENOMIC DNA]</scope>
    <source>
        <strain evidence="2">CGMCC 4.7393</strain>
    </source>
</reference>
<evidence type="ECO:0000313" key="1">
    <source>
        <dbReference type="EMBL" id="MFC6998072.1"/>
    </source>
</evidence>
<protein>
    <submittedName>
        <fullName evidence="1">Phage tail tube protein</fullName>
    </submittedName>
</protein>
<dbReference type="EMBL" id="JBHSYQ010000004">
    <property type="protein sequence ID" value="MFC6998072.1"/>
    <property type="molecule type" value="Genomic_DNA"/>
</dbReference>
<sequence length="141" mass="14832">MAVNVLNAQDVIITKDGIVVGCAQSGSLEMSKEELDAVCAASGGWSESSEGRKSWNMSVDSLLREATDADAATNHTFHDAFDLFDTGGIVEVQWQIGSFTYTGQAFMSSLSLSYSSTDAQTWSSSLRGTGPLVKAAVVPVG</sequence>
<accession>A0ABW2DJL1</accession>
<dbReference type="Proteomes" id="UP001596405">
    <property type="component" value="Unassembled WGS sequence"/>
</dbReference>
<evidence type="ECO:0000313" key="2">
    <source>
        <dbReference type="Proteomes" id="UP001596405"/>
    </source>
</evidence>
<dbReference type="Pfam" id="PF06199">
    <property type="entry name" value="Phage_tail_2"/>
    <property type="match status" value="1"/>
</dbReference>
<comment type="caution">
    <text evidence="1">The sequence shown here is derived from an EMBL/GenBank/DDBJ whole genome shotgun (WGS) entry which is preliminary data.</text>
</comment>
<name>A0ABW2DJL1_9BACT</name>